<gene>
    <name evidence="3" type="ORF">FB382_003399</name>
</gene>
<protein>
    <submittedName>
        <fullName evidence="3">Uncharacterized protein</fullName>
    </submittedName>
</protein>
<reference evidence="3 4" key="1">
    <citation type="submission" date="2020-07" db="EMBL/GenBank/DDBJ databases">
        <title>Sequencing the genomes of 1000 actinobacteria strains.</title>
        <authorList>
            <person name="Klenk H.-P."/>
        </authorList>
    </citation>
    <scope>NUCLEOTIDE SEQUENCE [LARGE SCALE GENOMIC DNA]</scope>
    <source>
        <strain evidence="3 4">DSM 21349</strain>
    </source>
</reference>
<feature type="region of interest" description="Disordered" evidence="1">
    <location>
        <begin position="45"/>
        <end position="72"/>
    </location>
</feature>
<sequence length="72" mass="7678">MIFDMRTTIGTLAVALSLGTVAVVHARNQVEPLDVRLVSSCTSTSSRTCGIDRRLHPDRTSPVPVPDPAPGH</sequence>
<organism evidence="3 4">
    <name type="scientific">Nocardioides ginsengisegetis</name>
    <dbReference type="NCBI Taxonomy" id="661491"/>
    <lineage>
        <taxon>Bacteria</taxon>
        <taxon>Bacillati</taxon>
        <taxon>Actinomycetota</taxon>
        <taxon>Actinomycetes</taxon>
        <taxon>Propionibacteriales</taxon>
        <taxon>Nocardioidaceae</taxon>
        <taxon>Nocardioides</taxon>
    </lineage>
</organism>
<dbReference type="RefSeq" id="WP_182540910.1">
    <property type="nucleotide sequence ID" value="NZ_JACGXA010000001.1"/>
</dbReference>
<dbReference type="AlphaFoldDB" id="A0A7W3PAY9"/>
<dbReference type="Proteomes" id="UP000580910">
    <property type="component" value="Unassembled WGS sequence"/>
</dbReference>
<evidence type="ECO:0000256" key="2">
    <source>
        <dbReference type="SAM" id="SignalP"/>
    </source>
</evidence>
<keyword evidence="2" id="KW-0732">Signal</keyword>
<feature type="chain" id="PRO_5030995901" evidence="2">
    <location>
        <begin position="27"/>
        <end position="72"/>
    </location>
</feature>
<feature type="compositionally biased region" description="Basic and acidic residues" evidence="1">
    <location>
        <begin position="50"/>
        <end position="59"/>
    </location>
</feature>
<evidence type="ECO:0000256" key="1">
    <source>
        <dbReference type="SAM" id="MobiDB-lite"/>
    </source>
</evidence>
<name>A0A7W3PAY9_9ACTN</name>
<proteinExistence type="predicted"/>
<accession>A0A7W3PAY9</accession>
<evidence type="ECO:0000313" key="3">
    <source>
        <dbReference type="EMBL" id="MBA8805108.1"/>
    </source>
</evidence>
<keyword evidence="4" id="KW-1185">Reference proteome</keyword>
<feature type="compositionally biased region" description="Pro residues" evidence="1">
    <location>
        <begin position="63"/>
        <end position="72"/>
    </location>
</feature>
<evidence type="ECO:0000313" key="4">
    <source>
        <dbReference type="Proteomes" id="UP000580910"/>
    </source>
</evidence>
<comment type="caution">
    <text evidence="3">The sequence shown here is derived from an EMBL/GenBank/DDBJ whole genome shotgun (WGS) entry which is preliminary data.</text>
</comment>
<dbReference type="EMBL" id="JACGXA010000001">
    <property type="protein sequence ID" value="MBA8805108.1"/>
    <property type="molecule type" value="Genomic_DNA"/>
</dbReference>
<feature type="signal peptide" evidence="2">
    <location>
        <begin position="1"/>
        <end position="26"/>
    </location>
</feature>